<reference evidence="1" key="2">
    <citation type="submission" date="2020-09" db="EMBL/GenBank/DDBJ databases">
        <authorList>
            <person name="Sun Q."/>
            <person name="Zhou Y."/>
        </authorList>
    </citation>
    <scope>NUCLEOTIDE SEQUENCE</scope>
    <source>
        <strain evidence="1">CGMCC 1.12408</strain>
    </source>
</reference>
<dbReference type="AlphaFoldDB" id="A0A916RYD5"/>
<dbReference type="RefSeq" id="WP_188384533.1">
    <property type="nucleotide sequence ID" value="NZ_BMEY01000009.1"/>
</dbReference>
<protein>
    <submittedName>
        <fullName evidence="1">Uncharacterized protein</fullName>
    </submittedName>
</protein>
<name>A0A916RYD5_9BACI</name>
<comment type="caution">
    <text evidence="1">The sequence shown here is derived from an EMBL/GenBank/DDBJ whole genome shotgun (WGS) entry which is preliminary data.</text>
</comment>
<evidence type="ECO:0000313" key="1">
    <source>
        <dbReference type="EMBL" id="GGA76423.1"/>
    </source>
</evidence>
<accession>A0A916RYD5</accession>
<dbReference type="EMBL" id="BMEY01000009">
    <property type="protein sequence ID" value="GGA76423.1"/>
    <property type="molecule type" value="Genomic_DNA"/>
</dbReference>
<organism evidence="1 2">
    <name type="scientific">Ornithinibacillus halotolerans</name>
    <dbReference type="NCBI Taxonomy" id="1274357"/>
    <lineage>
        <taxon>Bacteria</taxon>
        <taxon>Bacillati</taxon>
        <taxon>Bacillota</taxon>
        <taxon>Bacilli</taxon>
        <taxon>Bacillales</taxon>
        <taxon>Bacillaceae</taxon>
        <taxon>Ornithinibacillus</taxon>
    </lineage>
</organism>
<gene>
    <name evidence="1" type="ORF">GCM10008025_20040</name>
</gene>
<sequence length="164" mass="19322">MLRILGLITIGLCVAFILPTKPNMIEQVGSKEVDFRNTITQEEIIALTDEFINILIQGTKSNYEVNTFQNKDSLLKEFTKVTTETVAKAYVDYYFYEEDDNLYIVPTETPPWFVKQNDYDVVQLEHNKLMVIQENHSELYGNYKIQLEFTYNDHKWKITNILHQ</sequence>
<reference evidence="1" key="1">
    <citation type="journal article" date="2014" name="Int. J. Syst. Evol. Microbiol.">
        <title>Complete genome sequence of Corynebacterium casei LMG S-19264T (=DSM 44701T), isolated from a smear-ripened cheese.</title>
        <authorList>
            <consortium name="US DOE Joint Genome Institute (JGI-PGF)"/>
            <person name="Walter F."/>
            <person name="Albersmeier A."/>
            <person name="Kalinowski J."/>
            <person name="Ruckert C."/>
        </authorList>
    </citation>
    <scope>NUCLEOTIDE SEQUENCE</scope>
    <source>
        <strain evidence="1">CGMCC 1.12408</strain>
    </source>
</reference>
<proteinExistence type="predicted"/>
<evidence type="ECO:0000313" key="2">
    <source>
        <dbReference type="Proteomes" id="UP000613512"/>
    </source>
</evidence>
<dbReference type="Proteomes" id="UP000613512">
    <property type="component" value="Unassembled WGS sequence"/>
</dbReference>
<keyword evidence="2" id="KW-1185">Reference proteome</keyword>